<gene>
    <name evidence="2" type="ORF">FHU31_002511</name>
</gene>
<keyword evidence="3" id="KW-1185">Reference proteome</keyword>
<evidence type="ECO:0000313" key="3">
    <source>
        <dbReference type="Proteomes" id="UP000547444"/>
    </source>
</evidence>
<sequence length="31" mass="3291">MLTTDLLTDIPGMTHEAPEPIDDASGTFIST</sequence>
<comment type="caution">
    <text evidence="2">The sequence shown here is derived from an EMBL/GenBank/DDBJ whole genome shotgun (WGS) entry which is preliminary data.</text>
</comment>
<feature type="region of interest" description="Disordered" evidence="1">
    <location>
        <begin position="1"/>
        <end position="31"/>
    </location>
</feature>
<name>A0A7X5TZG0_9MYCO</name>
<dbReference type="EMBL" id="JAANOW010000001">
    <property type="protein sequence ID" value="NIH95555.1"/>
    <property type="molecule type" value="Genomic_DNA"/>
</dbReference>
<protein>
    <submittedName>
        <fullName evidence="2">Uncharacterized protein</fullName>
    </submittedName>
</protein>
<dbReference type="AlphaFoldDB" id="A0A7X5TZG0"/>
<accession>A0A7X5TZG0</accession>
<reference evidence="2 3" key="1">
    <citation type="submission" date="2020-03" db="EMBL/GenBank/DDBJ databases">
        <title>Sequencing the genomes of 1000 actinobacteria strains.</title>
        <authorList>
            <person name="Klenk H.-P."/>
        </authorList>
    </citation>
    <scope>NUCLEOTIDE SEQUENCE [LARGE SCALE GENOMIC DNA]</scope>
    <source>
        <strain evidence="2 3">DSM 44556</strain>
    </source>
</reference>
<proteinExistence type="predicted"/>
<dbReference type="Proteomes" id="UP000547444">
    <property type="component" value="Unassembled WGS sequence"/>
</dbReference>
<organism evidence="2 3">
    <name type="scientific">Mycolicibacterium fluoranthenivorans</name>
    <dbReference type="NCBI Taxonomy" id="258505"/>
    <lineage>
        <taxon>Bacteria</taxon>
        <taxon>Bacillati</taxon>
        <taxon>Actinomycetota</taxon>
        <taxon>Actinomycetes</taxon>
        <taxon>Mycobacteriales</taxon>
        <taxon>Mycobacteriaceae</taxon>
        <taxon>Mycolicibacterium</taxon>
    </lineage>
</organism>
<evidence type="ECO:0000256" key="1">
    <source>
        <dbReference type="SAM" id="MobiDB-lite"/>
    </source>
</evidence>
<evidence type="ECO:0000313" key="2">
    <source>
        <dbReference type="EMBL" id="NIH95555.1"/>
    </source>
</evidence>